<comment type="caution">
    <text evidence="1">The sequence shown here is derived from an EMBL/GenBank/DDBJ whole genome shotgun (WGS) entry which is preliminary data.</text>
</comment>
<dbReference type="Pfam" id="PF14022">
    <property type="entry name" value="DUF4238"/>
    <property type="match status" value="1"/>
</dbReference>
<proteinExistence type="predicted"/>
<keyword evidence="2" id="KW-1185">Reference proteome</keyword>
<dbReference type="EMBL" id="JAOVQM010000001">
    <property type="protein sequence ID" value="MCV2231222.1"/>
    <property type="molecule type" value="Genomic_DNA"/>
</dbReference>
<sequence length="351" mass="41514">MKINNHFLPRFHIKKWDDLGGKIHNKTTNKTRKIYRYDFSKKKYYQTQGTDELENRISRFESYIANIILLIDNSEESIELTGKQLFLLKLYCAFCSYRQQFTSEVIIEDDFAMYKSNNYLWGVKRYTEKKDILFMTEEIIKVFELVEKDDTFRHLEEFSPILTISKMLSLGNPDLAMYGIHLSIIRSNENWMCISERCAIIENTLDSDYLFTYVPVSPKTALLLVKTKYYRDLKTYNDSRARLSYKNGGSRPDPYLSVIFGSCARENYDSSLFCSYYKPFVRSNVHAEENYLPNVDYSKVVIKINIIPRSIIDNFNAIFYQDGSKFLYLHDLQLKIASCIDTDYRHIKLNF</sequence>
<organism evidence="1 2">
    <name type="scientific">Paracholeplasma manati</name>
    <dbReference type="NCBI Taxonomy" id="591373"/>
    <lineage>
        <taxon>Bacteria</taxon>
        <taxon>Bacillati</taxon>
        <taxon>Mycoplasmatota</taxon>
        <taxon>Mollicutes</taxon>
        <taxon>Acholeplasmatales</taxon>
        <taxon>Acholeplasmataceae</taxon>
        <taxon>Paracholeplasma</taxon>
    </lineage>
</organism>
<accession>A0ABT2Y3B2</accession>
<reference evidence="1" key="1">
    <citation type="submission" date="2022-09" db="EMBL/GenBank/DDBJ databases">
        <title>Novel Mycoplasma species identified in domestic and wild animals.</title>
        <authorList>
            <person name="Volokhov D.V."/>
            <person name="Furtak V.A."/>
            <person name="Zagorodnyaya T.A."/>
        </authorList>
    </citation>
    <scope>NUCLEOTIDE SEQUENCE</scope>
    <source>
        <strain evidence="1">Oakley</strain>
    </source>
</reference>
<dbReference type="InterPro" id="IPR025332">
    <property type="entry name" value="DUF4238"/>
</dbReference>
<evidence type="ECO:0000313" key="1">
    <source>
        <dbReference type="EMBL" id="MCV2231222.1"/>
    </source>
</evidence>
<protein>
    <submittedName>
        <fullName evidence="1">DUF4238 domain-containing protein</fullName>
    </submittedName>
</protein>
<dbReference type="RefSeq" id="WP_263607335.1">
    <property type="nucleotide sequence ID" value="NZ_JAOVQM010000001.1"/>
</dbReference>
<dbReference type="Proteomes" id="UP001177160">
    <property type="component" value="Unassembled WGS sequence"/>
</dbReference>
<gene>
    <name evidence="1" type="ORF">N7548_00080</name>
</gene>
<evidence type="ECO:0000313" key="2">
    <source>
        <dbReference type="Proteomes" id="UP001177160"/>
    </source>
</evidence>
<name>A0ABT2Y3B2_9MOLU</name>